<accession>A0A9P6YIL5</accession>
<dbReference type="EMBL" id="JAANIT010000289">
    <property type="protein sequence ID" value="KAG1549395.1"/>
    <property type="molecule type" value="Genomic_DNA"/>
</dbReference>
<dbReference type="Proteomes" id="UP000717996">
    <property type="component" value="Unassembled WGS sequence"/>
</dbReference>
<feature type="compositionally biased region" description="Low complexity" evidence="1">
    <location>
        <begin position="245"/>
        <end position="268"/>
    </location>
</feature>
<evidence type="ECO:0000313" key="2">
    <source>
        <dbReference type="EMBL" id="KAG1549395.1"/>
    </source>
</evidence>
<dbReference type="OrthoDB" id="2269743at2759"/>
<comment type="caution">
    <text evidence="2">The sequence shown here is derived from an EMBL/GenBank/DDBJ whole genome shotgun (WGS) entry which is preliminary data.</text>
</comment>
<feature type="compositionally biased region" description="Basic residues" evidence="1">
    <location>
        <begin position="289"/>
        <end position="302"/>
    </location>
</feature>
<organism evidence="2 3">
    <name type="scientific">Rhizopus oryzae</name>
    <name type="common">Mucormycosis agent</name>
    <name type="synonym">Rhizopus arrhizus var. delemar</name>
    <dbReference type="NCBI Taxonomy" id="64495"/>
    <lineage>
        <taxon>Eukaryota</taxon>
        <taxon>Fungi</taxon>
        <taxon>Fungi incertae sedis</taxon>
        <taxon>Mucoromycota</taxon>
        <taxon>Mucoromycotina</taxon>
        <taxon>Mucoromycetes</taxon>
        <taxon>Mucorales</taxon>
        <taxon>Mucorineae</taxon>
        <taxon>Rhizopodaceae</taxon>
        <taxon>Rhizopus</taxon>
    </lineage>
</organism>
<protein>
    <submittedName>
        <fullName evidence="2">Uncharacterized protein</fullName>
    </submittedName>
</protein>
<feature type="compositionally biased region" description="Polar residues" evidence="1">
    <location>
        <begin position="43"/>
        <end position="52"/>
    </location>
</feature>
<feature type="region of interest" description="Disordered" evidence="1">
    <location>
        <begin position="144"/>
        <end position="163"/>
    </location>
</feature>
<reference evidence="2" key="1">
    <citation type="journal article" date="2020" name="Microb. Genom.">
        <title>Genetic diversity of clinical and environmental Mucorales isolates obtained from an investigation of mucormycosis cases among solid organ transplant recipients.</title>
        <authorList>
            <person name="Nguyen M.H."/>
            <person name="Kaul D."/>
            <person name="Muto C."/>
            <person name="Cheng S.J."/>
            <person name="Richter R.A."/>
            <person name="Bruno V.M."/>
            <person name="Liu G."/>
            <person name="Beyhan S."/>
            <person name="Sundermann A.J."/>
            <person name="Mounaud S."/>
            <person name="Pasculle A.W."/>
            <person name="Nierman W.C."/>
            <person name="Driscoll E."/>
            <person name="Cumbie R."/>
            <person name="Clancy C.J."/>
            <person name="Dupont C.L."/>
        </authorList>
    </citation>
    <scope>NUCLEOTIDE SEQUENCE</scope>
    <source>
        <strain evidence="2">GL16</strain>
    </source>
</reference>
<feature type="region of interest" description="Disordered" evidence="1">
    <location>
        <begin position="212"/>
        <end position="303"/>
    </location>
</feature>
<proteinExistence type="predicted"/>
<feature type="compositionally biased region" description="Polar residues" evidence="1">
    <location>
        <begin position="272"/>
        <end position="288"/>
    </location>
</feature>
<feature type="compositionally biased region" description="Basic and acidic residues" evidence="1">
    <location>
        <begin position="53"/>
        <end position="82"/>
    </location>
</feature>
<sequence length="550" mass="62344">MPKQRTPISSRLRSRCKVNSKIIPASKLEILSKRRPIAKRTVDGTSFSSSHDTTIHPDELQDAISREGGTKRKREAVLSEEADKTADSFDVVRARSSGASFDASCPQSKKHKTSRKEREIKRLQLDSIHCPMVSTSGPYTQVPGASSAVFTPQQKKQRASKRKLELKRLQIDSKVFKSLPDTSRLSRLRSSAASTKCTPLSLLAHNNMGPYQMKQEQQPDGSPLLAKRKKDRPRTEAQPLLLPQSTTSNEVVSSTSAAVNSGSANNNALKSIRSNGNNTDVSYTSRPMNKQRRKLRSSKKKLLLQASSAPSLVMDLSSNEEELWPRPYKSQGSVKRVTFSCPIVAEDLPMTTKANTMPLGVYKPRDVPIPLISTTPKGSKKDEDDANEEYYRKQHRLFVHSRYISDQEAVLVAMSVYTDQSIEPDDQLVRLLQANFSKYRMKLKSIFDDLSRIIILSKEKMMEGKRKTKIYISEQLTDEVFKSVWGHWIEEPYIDKEEFYESEALVSLLKEVTVQAILSHYKEKYEIISTKEYLEQMKQLDRITRALNLP</sequence>
<evidence type="ECO:0000313" key="3">
    <source>
        <dbReference type="Proteomes" id="UP000717996"/>
    </source>
</evidence>
<feature type="region of interest" description="Disordered" evidence="1">
    <location>
        <begin position="39"/>
        <end position="82"/>
    </location>
</feature>
<gene>
    <name evidence="2" type="ORF">G6F51_003084</name>
</gene>
<name>A0A9P6YIL5_RHIOR</name>
<dbReference type="AlphaFoldDB" id="A0A9P6YIL5"/>
<evidence type="ECO:0000256" key="1">
    <source>
        <dbReference type="SAM" id="MobiDB-lite"/>
    </source>
</evidence>